<reference evidence="3 4" key="1">
    <citation type="journal article" date="2018" name="Genome Announc.">
        <title>Genome Sequence of Geothermobacter sp. HR-1 Iron Reducer from the Loihi Seamount.</title>
        <authorList>
            <person name="Smith H."/>
            <person name="Abuyen K."/>
            <person name="Tremblay J."/>
            <person name="Savalia P."/>
            <person name="Perez-Rodriguez I."/>
            <person name="Emerson D."/>
            <person name="Tully B."/>
            <person name="Amend J."/>
        </authorList>
    </citation>
    <scope>NUCLEOTIDE SEQUENCE [LARGE SCALE GENOMIC DNA]</scope>
    <source>
        <strain evidence="3 4">HR-1</strain>
    </source>
</reference>
<accession>A0A2K2H9K0</accession>
<feature type="domain" description="PTS EIIA type-2" evidence="2">
    <location>
        <begin position="75"/>
        <end position="219"/>
    </location>
</feature>
<dbReference type="AlphaFoldDB" id="A0A2K2H9K0"/>
<dbReference type="Pfam" id="PF12728">
    <property type="entry name" value="HTH_17"/>
    <property type="match status" value="1"/>
</dbReference>
<protein>
    <submittedName>
        <fullName evidence="3">PTS fructose transporter subunit IIA</fullName>
    </submittedName>
</protein>
<dbReference type="SUPFAM" id="SSF55804">
    <property type="entry name" value="Phoshotransferase/anion transport protein"/>
    <property type="match status" value="1"/>
</dbReference>
<evidence type="ECO:0000256" key="1">
    <source>
        <dbReference type="SAM" id="MobiDB-lite"/>
    </source>
</evidence>
<proteinExistence type="predicted"/>
<feature type="region of interest" description="Disordered" evidence="1">
    <location>
        <begin position="217"/>
        <end position="242"/>
    </location>
</feature>
<dbReference type="InterPro" id="IPR009061">
    <property type="entry name" value="DNA-bd_dom_put_sf"/>
</dbReference>
<dbReference type="Gene3D" id="1.10.10.10">
    <property type="entry name" value="Winged helix-like DNA-binding domain superfamily/Winged helix DNA-binding domain"/>
    <property type="match status" value="1"/>
</dbReference>
<evidence type="ECO:0000313" key="3">
    <source>
        <dbReference type="EMBL" id="PNU19995.1"/>
    </source>
</evidence>
<dbReference type="InterPro" id="IPR051541">
    <property type="entry name" value="PTS_SugarTrans_NitroReg"/>
</dbReference>
<dbReference type="InterPro" id="IPR036388">
    <property type="entry name" value="WH-like_DNA-bd_sf"/>
</dbReference>
<gene>
    <name evidence="3" type="ORF">C2E25_09405</name>
</gene>
<organism evidence="3 4">
    <name type="scientific">Geothermobacter hydrogeniphilus</name>
    <dbReference type="NCBI Taxonomy" id="1969733"/>
    <lineage>
        <taxon>Bacteria</taxon>
        <taxon>Pseudomonadati</taxon>
        <taxon>Thermodesulfobacteriota</taxon>
        <taxon>Desulfuromonadia</taxon>
        <taxon>Desulfuromonadales</taxon>
        <taxon>Geothermobacteraceae</taxon>
        <taxon>Geothermobacter</taxon>
    </lineage>
</organism>
<dbReference type="Gene3D" id="3.40.930.10">
    <property type="entry name" value="Mannitol-specific EII, Chain A"/>
    <property type="match status" value="1"/>
</dbReference>
<evidence type="ECO:0000313" key="4">
    <source>
        <dbReference type="Proteomes" id="UP000236340"/>
    </source>
</evidence>
<sequence length="242" mass="26681">MNLSVKDTSALLKVSEKTVYRWIQQGAIPAYKVHGSYRFNRAELIEWATSRRLGVSPDAHADPEQDARPLPGLRDALGTGGIIYRLDGRTRDEVLHSLVSHLHLPEEVDRDYLRQVLIAREELASTAFGGGVALPHPRSPGLLNLNQPTLTLAFLEHPVDFGALDGRPVGILFLPLAPTLRTHLHLLRQVAHALHNAEVREVLHRQGNREEIFAAMEHDQRDRSAVSPGDPADSASSQGGPL</sequence>
<dbReference type="GO" id="GO:0030295">
    <property type="term" value="F:protein kinase activator activity"/>
    <property type="evidence" value="ECO:0007669"/>
    <property type="project" value="TreeGrafter"/>
</dbReference>
<comment type="caution">
    <text evidence="3">The sequence shown here is derived from an EMBL/GenBank/DDBJ whole genome shotgun (WGS) entry which is preliminary data.</text>
</comment>
<dbReference type="InterPro" id="IPR016152">
    <property type="entry name" value="PTrfase/Anion_transptr"/>
</dbReference>
<dbReference type="EMBL" id="PPFX01000019">
    <property type="protein sequence ID" value="PNU19995.1"/>
    <property type="molecule type" value="Genomic_DNA"/>
</dbReference>
<dbReference type="SUPFAM" id="SSF46955">
    <property type="entry name" value="Putative DNA-binding domain"/>
    <property type="match status" value="1"/>
</dbReference>
<name>A0A2K2H9K0_9BACT</name>
<dbReference type="PANTHER" id="PTHR47738:SF1">
    <property type="entry name" value="NITROGEN REGULATORY PROTEIN"/>
    <property type="match status" value="1"/>
</dbReference>
<dbReference type="OrthoDB" id="95460at2"/>
<dbReference type="Proteomes" id="UP000236340">
    <property type="component" value="Unassembled WGS sequence"/>
</dbReference>
<dbReference type="NCBIfam" id="TIGR01764">
    <property type="entry name" value="excise"/>
    <property type="match status" value="1"/>
</dbReference>
<evidence type="ECO:0000259" key="2">
    <source>
        <dbReference type="PROSITE" id="PS51094"/>
    </source>
</evidence>
<dbReference type="RefSeq" id="WP_103115496.1">
    <property type="nucleotide sequence ID" value="NZ_PPFX01000019.1"/>
</dbReference>
<dbReference type="PANTHER" id="PTHR47738">
    <property type="entry name" value="PTS SYSTEM FRUCTOSE-LIKE EIIA COMPONENT-RELATED"/>
    <property type="match status" value="1"/>
</dbReference>
<dbReference type="Pfam" id="PF00359">
    <property type="entry name" value="PTS_EIIA_2"/>
    <property type="match status" value="1"/>
</dbReference>
<dbReference type="InterPro" id="IPR002178">
    <property type="entry name" value="PTS_EIIA_type-2_dom"/>
</dbReference>
<dbReference type="CDD" id="cd00211">
    <property type="entry name" value="PTS_IIA_fru"/>
    <property type="match status" value="1"/>
</dbReference>
<dbReference type="PROSITE" id="PS51094">
    <property type="entry name" value="PTS_EIIA_TYPE_2"/>
    <property type="match status" value="1"/>
</dbReference>
<dbReference type="InterPro" id="IPR010093">
    <property type="entry name" value="SinI_DNA-bd"/>
</dbReference>
<dbReference type="GO" id="GO:0003677">
    <property type="term" value="F:DNA binding"/>
    <property type="evidence" value="ECO:0007669"/>
    <property type="project" value="InterPro"/>
</dbReference>
<dbReference type="InterPro" id="IPR041657">
    <property type="entry name" value="HTH_17"/>
</dbReference>